<evidence type="ECO:0000256" key="1">
    <source>
        <dbReference type="SAM" id="MobiDB-lite"/>
    </source>
</evidence>
<dbReference type="EMBL" id="FQZN01000003">
    <property type="protein sequence ID" value="SHI49555.1"/>
    <property type="molecule type" value="Genomic_DNA"/>
</dbReference>
<feature type="region of interest" description="Disordered" evidence="1">
    <location>
        <begin position="316"/>
        <end position="364"/>
    </location>
</feature>
<dbReference type="Proteomes" id="UP000184192">
    <property type="component" value="Unassembled WGS sequence"/>
</dbReference>
<dbReference type="GeneID" id="92710869"/>
<feature type="compositionally biased region" description="Acidic residues" evidence="1">
    <location>
        <begin position="354"/>
        <end position="364"/>
    </location>
</feature>
<dbReference type="AlphaFoldDB" id="A0A1M6BLF7"/>
<keyword evidence="4" id="KW-1185">Reference proteome</keyword>
<evidence type="ECO:0000313" key="3">
    <source>
        <dbReference type="EMBL" id="SHI49555.1"/>
    </source>
</evidence>
<keyword evidence="2" id="KW-0472">Membrane</keyword>
<gene>
    <name evidence="3" type="ORF">SAMN05444350_10349</name>
</gene>
<proteinExistence type="predicted"/>
<feature type="transmembrane region" description="Helical" evidence="2">
    <location>
        <begin position="273"/>
        <end position="296"/>
    </location>
</feature>
<dbReference type="RefSeq" id="WP_025830768.1">
    <property type="nucleotide sequence ID" value="NZ_FQZN01000003.1"/>
</dbReference>
<keyword evidence="2" id="KW-0812">Transmembrane</keyword>
<name>A0A1M6BLF7_9BACE</name>
<accession>A0A1M6BLF7</accession>
<evidence type="ECO:0000256" key="2">
    <source>
        <dbReference type="SAM" id="Phobius"/>
    </source>
</evidence>
<sequence length="364" mass="41058">MNEQLKFSWGHIIAFLALIVLSYITFVGVTYMTDGDFTKASIAMVVIDIVLFVFFIGAQMMKATTKKFAKRIWVERVFIFGSPIVFILCMLPFYHFGTVQSQDEEIVGHFTDAITASKQMFSDYDSYSKERIANYEHMLDRVINNQSIQPGEFTSCGFTKGSEQIQKGNMVKALRLQLISENYDSLKTEATKWIESSSNGASTWNVFLLGNTKEIKKAIHEWNIQLADFSSHKMNNEEFNGYNQVNTISEVSGSLASVDAGLDGLTGKFTGTAFPPIVSILGSIVLYFALLFPYFLQDRHTKSQLRLLGMEKGASRSSSMTIEPSKPIKKRQEVKIESYEEDDEPIPSKAKSNDEDDDYASFTM</sequence>
<reference evidence="4" key="1">
    <citation type="submission" date="2016-11" db="EMBL/GenBank/DDBJ databases">
        <authorList>
            <person name="Varghese N."/>
            <person name="Submissions S."/>
        </authorList>
    </citation>
    <scope>NUCLEOTIDE SEQUENCE [LARGE SCALE GENOMIC DNA]</scope>
    <source>
        <strain evidence="4">DSM 26884</strain>
    </source>
</reference>
<feature type="transmembrane region" description="Helical" evidence="2">
    <location>
        <begin position="12"/>
        <end position="31"/>
    </location>
</feature>
<organism evidence="3 4">
    <name type="scientific">Bacteroides stercorirosoris</name>
    <dbReference type="NCBI Taxonomy" id="871324"/>
    <lineage>
        <taxon>Bacteria</taxon>
        <taxon>Pseudomonadati</taxon>
        <taxon>Bacteroidota</taxon>
        <taxon>Bacteroidia</taxon>
        <taxon>Bacteroidales</taxon>
        <taxon>Bacteroidaceae</taxon>
        <taxon>Bacteroides</taxon>
    </lineage>
</organism>
<protein>
    <submittedName>
        <fullName evidence="3">Uncharacterized protein</fullName>
    </submittedName>
</protein>
<feature type="transmembrane region" description="Helical" evidence="2">
    <location>
        <begin position="77"/>
        <end position="96"/>
    </location>
</feature>
<evidence type="ECO:0000313" key="4">
    <source>
        <dbReference type="Proteomes" id="UP000184192"/>
    </source>
</evidence>
<feature type="transmembrane region" description="Helical" evidence="2">
    <location>
        <begin position="37"/>
        <end position="56"/>
    </location>
</feature>
<keyword evidence="2" id="KW-1133">Transmembrane helix</keyword>
<dbReference type="eggNOG" id="ENOG502ZSBP">
    <property type="taxonomic scope" value="Bacteria"/>
</dbReference>